<reference evidence="1" key="1">
    <citation type="submission" date="2019-03" db="EMBL/GenBank/DDBJ databases">
        <title>Single cell metagenomics reveals metabolic interactions within the superorganism composed of flagellate Streblomastix strix and complex community of Bacteroidetes bacteria on its surface.</title>
        <authorList>
            <person name="Treitli S.C."/>
            <person name="Kolisko M."/>
            <person name="Husnik F."/>
            <person name="Keeling P."/>
            <person name="Hampl V."/>
        </authorList>
    </citation>
    <scope>NUCLEOTIDE SEQUENCE</scope>
    <source>
        <strain evidence="1">STM</strain>
    </source>
</reference>
<evidence type="ECO:0000313" key="1">
    <source>
        <dbReference type="EMBL" id="KAA6312574.1"/>
    </source>
</evidence>
<sequence length="137" mass="16437">INTREHLNILGSKEIPYNVENSWFSGQCNVTSYEIEELLATKLKALYQRKKGRDLFDLYWAMIHLDIDSDKLIHCYKVHMQHAVDKPPTYKQFLVNMEEKLMDKEFTEDIYVVLRPDVEYDNREAWELVKRELVKII</sequence>
<protein>
    <recommendedName>
        <fullName evidence="2">Nucleotidyl transferase AbiEii/AbiGii toxin family protein</fullName>
    </recommendedName>
</protein>
<dbReference type="InterPro" id="IPR014942">
    <property type="entry name" value="AbiEii"/>
</dbReference>
<organism evidence="1">
    <name type="scientific">termite gut metagenome</name>
    <dbReference type="NCBI Taxonomy" id="433724"/>
    <lineage>
        <taxon>unclassified sequences</taxon>
        <taxon>metagenomes</taxon>
        <taxon>organismal metagenomes</taxon>
    </lineage>
</organism>
<name>A0A5J4PVD5_9ZZZZ</name>
<evidence type="ECO:0008006" key="2">
    <source>
        <dbReference type="Google" id="ProtNLM"/>
    </source>
</evidence>
<dbReference type="EMBL" id="SNRY01006445">
    <property type="protein sequence ID" value="KAA6312574.1"/>
    <property type="molecule type" value="Genomic_DNA"/>
</dbReference>
<gene>
    <name evidence="1" type="ORF">EZS27_036518</name>
</gene>
<proteinExistence type="predicted"/>
<dbReference type="AlphaFoldDB" id="A0A5J4PVD5"/>
<accession>A0A5J4PVD5</accession>
<comment type="caution">
    <text evidence="1">The sequence shown here is derived from an EMBL/GenBank/DDBJ whole genome shotgun (WGS) entry which is preliminary data.</text>
</comment>
<dbReference type="Pfam" id="PF08843">
    <property type="entry name" value="AbiEii"/>
    <property type="match status" value="1"/>
</dbReference>
<feature type="non-terminal residue" evidence="1">
    <location>
        <position position="1"/>
    </location>
</feature>